<name>A0A9D3YJN1_DREPO</name>
<evidence type="ECO:0000313" key="1">
    <source>
        <dbReference type="EMBL" id="KAH3700510.1"/>
    </source>
</evidence>
<keyword evidence="2" id="KW-1185">Reference proteome</keyword>
<reference evidence="1" key="1">
    <citation type="journal article" date="2019" name="bioRxiv">
        <title>The Genome of the Zebra Mussel, Dreissena polymorpha: A Resource for Invasive Species Research.</title>
        <authorList>
            <person name="McCartney M.A."/>
            <person name="Auch B."/>
            <person name="Kono T."/>
            <person name="Mallez S."/>
            <person name="Zhang Y."/>
            <person name="Obille A."/>
            <person name="Becker A."/>
            <person name="Abrahante J.E."/>
            <person name="Garbe J."/>
            <person name="Badalamenti J.P."/>
            <person name="Herman A."/>
            <person name="Mangelson H."/>
            <person name="Liachko I."/>
            <person name="Sullivan S."/>
            <person name="Sone E.D."/>
            <person name="Koren S."/>
            <person name="Silverstein K.A.T."/>
            <person name="Beckman K.B."/>
            <person name="Gohl D.M."/>
        </authorList>
    </citation>
    <scope>NUCLEOTIDE SEQUENCE</scope>
    <source>
        <strain evidence="1">Duluth1</strain>
        <tissue evidence="1">Whole animal</tissue>
    </source>
</reference>
<proteinExistence type="predicted"/>
<accession>A0A9D3YJN1</accession>
<dbReference type="EMBL" id="JAIWYP010000015">
    <property type="protein sequence ID" value="KAH3700510.1"/>
    <property type="molecule type" value="Genomic_DNA"/>
</dbReference>
<dbReference type="AlphaFoldDB" id="A0A9D3YJN1"/>
<sequence length="62" mass="6779">MDKERLAPGCCSSLCGQVVPMDFVKTTMTALIFILLDVTTTLSRATAKIMIAVNRMLTVDSR</sequence>
<protein>
    <submittedName>
        <fullName evidence="1">Uncharacterized protein</fullName>
    </submittedName>
</protein>
<reference evidence="1" key="2">
    <citation type="submission" date="2020-11" db="EMBL/GenBank/DDBJ databases">
        <authorList>
            <person name="McCartney M.A."/>
            <person name="Auch B."/>
            <person name="Kono T."/>
            <person name="Mallez S."/>
            <person name="Becker A."/>
            <person name="Gohl D.M."/>
            <person name="Silverstein K.A.T."/>
            <person name="Koren S."/>
            <person name="Bechman K.B."/>
            <person name="Herman A."/>
            <person name="Abrahante J.E."/>
            <person name="Garbe J."/>
        </authorList>
    </citation>
    <scope>NUCLEOTIDE SEQUENCE</scope>
    <source>
        <strain evidence="1">Duluth1</strain>
        <tissue evidence="1">Whole animal</tissue>
    </source>
</reference>
<comment type="caution">
    <text evidence="1">The sequence shown here is derived from an EMBL/GenBank/DDBJ whole genome shotgun (WGS) entry which is preliminary data.</text>
</comment>
<gene>
    <name evidence="1" type="ORF">DPMN_075489</name>
</gene>
<dbReference type="Proteomes" id="UP000828390">
    <property type="component" value="Unassembled WGS sequence"/>
</dbReference>
<organism evidence="1 2">
    <name type="scientific">Dreissena polymorpha</name>
    <name type="common">Zebra mussel</name>
    <name type="synonym">Mytilus polymorpha</name>
    <dbReference type="NCBI Taxonomy" id="45954"/>
    <lineage>
        <taxon>Eukaryota</taxon>
        <taxon>Metazoa</taxon>
        <taxon>Spiralia</taxon>
        <taxon>Lophotrochozoa</taxon>
        <taxon>Mollusca</taxon>
        <taxon>Bivalvia</taxon>
        <taxon>Autobranchia</taxon>
        <taxon>Heteroconchia</taxon>
        <taxon>Euheterodonta</taxon>
        <taxon>Imparidentia</taxon>
        <taxon>Neoheterodontei</taxon>
        <taxon>Myida</taxon>
        <taxon>Dreissenoidea</taxon>
        <taxon>Dreissenidae</taxon>
        <taxon>Dreissena</taxon>
    </lineage>
</organism>
<evidence type="ECO:0000313" key="2">
    <source>
        <dbReference type="Proteomes" id="UP000828390"/>
    </source>
</evidence>